<evidence type="ECO:0000256" key="3">
    <source>
        <dbReference type="ARBA" id="ARBA00006263"/>
    </source>
</evidence>
<dbReference type="GO" id="GO:0005886">
    <property type="term" value="C:plasma membrane"/>
    <property type="evidence" value="ECO:0007669"/>
    <property type="project" value="UniProtKB-SubCell"/>
</dbReference>
<evidence type="ECO:0000256" key="6">
    <source>
        <dbReference type="ARBA" id="ARBA00022692"/>
    </source>
</evidence>
<comment type="pathway">
    <text evidence="2">Cofactor biosynthesis; adenosylcobalamin biosynthesis.</text>
</comment>
<dbReference type="AlphaFoldDB" id="A0A1E7Q8W0"/>
<dbReference type="STRING" id="1628148.BI198_14405"/>
<keyword evidence="11" id="KW-1185">Reference proteome</keyword>
<evidence type="ECO:0000256" key="1">
    <source>
        <dbReference type="ARBA" id="ARBA00004651"/>
    </source>
</evidence>
<dbReference type="GO" id="GO:0048472">
    <property type="term" value="F:threonine-phosphate decarboxylase activity"/>
    <property type="evidence" value="ECO:0007669"/>
    <property type="project" value="InterPro"/>
</dbReference>
<evidence type="ECO:0000256" key="4">
    <source>
        <dbReference type="ARBA" id="ARBA00022475"/>
    </source>
</evidence>
<dbReference type="OrthoDB" id="5586491at2"/>
<dbReference type="GO" id="GO:0009236">
    <property type="term" value="P:cobalamin biosynthetic process"/>
    <property type="evidence" value="ECO:0007669"/>
    <property type="project" value="UniProtKB-UniPathway"/>
</dbReference>
<feature type="transmembrane region" description="Helical" evidence="9">
    <location>
        <begin position="12"/>
        <end position="39"/>
    </location>
</feature>
<organism evidence="10 11">
    <name type="scientific">Rheinheimera salexigens</name>
    <dbReference type="NCBI Taxonomy" id="1628148"/>
    <lineage>
        <taxon>Bacteria</taxon>
        <taxon>Pseudomonadati</taxon>
        <taxon>Pseudomonadota</taxon>
        <taxon>Gammaproteobacteria</taxon>
        <taxon>Chromatiales</taxon>
        <taxon>Chromatiaceae</taxon>
        <taxon>Rheinheimera</taxon>
    </lineage>
</organism>
<dbReference type="Proteomes" id="UP000242258">
    <property type="component" value="Unassembled WGS sequence"/>
</dbReference>
<keyword evidence="7 9" id="KW-1133">Transmembrane helix</keyword>
<dbReference type="PANTHER" id="PTHR34308">
    <property type="entry name" value="COBALAMIN BIOSYNTHESIS PROTEIN CBIB"/>
    <property type="match status" value="1"/>
</dbReference>
<feature type="transmembrane region" description="Helical" evidence="9">
    <location>
        <begin position="324"/>
        <end position="343"/>
    </location>
</feature>
<evidence type="ECO:0000313" key="11">
    <source>
        <dbReference type="Proteomes" id="UP000242258"/>
    </source>
</evidence>
<evidence type="ECO:0000256" key="2">
    <source>
        <dbReference type="ARBA" id="ARBA00004953"/>
    </source>
</evidence>
<feature type="transmembrane region" description="Helical" evidence="9">
    <location>
        <begin position="158"/>
        <end position="177"/>
    </location>
</feature>
<evidence type="ECO:0000256" key="7">
    <source>
        <dbReference type="ARBA" id="ARBA00022989"/>
    </source>
</evidence>
<feature type="transmembrane region" description="Helical" evidence="9">
    <location>
        <begin position="59"/>
        <end position="80"/>
    </location>
</feature>
<name>A0A1E7Q8W0_9GAMM</name>
<comment type="caution">
    <text evidence="10">The sequence shown here is derived from an EMBL/GenBank/DDBJ whole genome shotgun (WGS) entry which is preliminary data.</text>
</comment>
<gene>
    <name evidence="10" type="ORF">BI198_14405</name>
</gene>
<proteinExistence type="inferred from homology"/>
<dbReference type="RefSeq" id="WP_070050179.1">
    <property type="nucleotide sequence ID" value="NZ_CBCSDO010000002.1"/>
</dbReference>
<evidence type="ECO:0000256" key="5">
    <source>
        <dbReference type="ARBA" id="ARBA00022573"/>
    </source>
</evidence>
<accession>A0A1E7Q8W0</accession>
<protein>
    <recommendedName>
        <fullName evidence="12">Cobalamin biosynthesis protein CbiB</fullName>
    </recommendedName>
</protein>
<comment type="subcellular location">
    <subcellularLocation>
        <location evidence="1">Cell membrane</location>
        <topology evidence="1">Multi-pass membrane protein</topology>
    </subcellularLocation>
</comment>
<comment type="similarity">
    <text evidence="3">Belongs to the CobD/CbiB family.</text>
</comment>
<dbReference type="EMBL" id="MKEK01000001">
    <property type="protein sequence ID" value="OEY70625.1"/>
    <property type="molecule type" value="Genomic_DNA"/>
</dbReference>
<keyword evidence="4" id="KW-1003">Cell membrane</keyword>
<evidence type="ECO:0000256" key="8">
    <source>
        <dbReference type="ARBA" id="ARBA00023136"/>
    </source>
</evidence>
<sequence>MSWLDTLPVYPLVLLAVVLVSTLLPLPDAYHPLTLFRFFAQQLAKKVNPDVTRSKQQQLLSGCLAILVAVLPCIILFYALYQFSELPIILDALLLYCCLDWRSQSQKAARISSLLQQQQLSLARQQADGLLLRQTKALTNMGLSKALLESLLLQSSKLFIATLGYFLLGGGLAALSYRLLQELQRQWNPKLSQFRYFGYPASVIATFLALPALMFSSSLIALQYGLIRCYKKCQQTRLFFSRGSFYLLSCASVALNCDLGGPAYYKHKNQDRPADKNVSGNKSASKKDIDHKYIQNKVSRMRFTAKHPPAAVDIICTLRLIRFLHLYVLLLICALSLLNYLWFLPR</sequence>
<evidence type="ECO:0000256" key="9">
    <source>
        <dbReference type="SAM" id="Phobius"/>
    </source>
</evidence>
<reference evidence="11" key="1">
    <citation type="submission" date="2016-09" db="EMBL/GenBank/DDBJ databases">
        <authorList>
            <person name="Wan X."/>
            <person name="Hou S."/>
        </authorList>
    </citation>
    <scope>NUCLEOTIDE SEQUENCE [LARGE SCALE GENOMIC DNA]</scope>
    <source>
        <strain evidence="11">KH87</strain>
    </source>
</reference>
<keyword evidence="6 9" id="KW-0812">Transmembrane</keyword>
<dbReference type="Pfam" id="PF03186">
    <property type="entry name" value="CobD_Cbib"/>
    <property type="match status" value="1"/>
</dbReference>
<keyword evidence="8 9" id="KW-0472">Membrane</keyword>
<dbReference type="PANTHER" id="PTHR34308:SF1">
    <property type="entry name" value="COBALAMIN BIOSYNTHESIS PROTEIN CBIB"/>
    <property type="match status" value="1"/>
</dbReference>
<dbReference type="UniPathway" id="UPA00148"/>
<evidence type="ECO:0008006" key="12">
    <source>
        <dbReference type="Google" id="ProtNLM"/>
    </source>
</evidence>
<feature type="transmembrane region" description="Helical" evidence="9">
    <location>
        <begin position="197"/>
        <end position="222"/>
    </location>
</feature>
<keyword evidence="5" id="KW-0169">Cobalamin biosynthesis</keyword>
<dbReference type="InterPro" id="IPR004485">
    <property type="entry name" value="Cobalamin_biosynth_CobD/CbiB"/>
</dbReference>
<evidence type="ECO:0000313" key="10">
    <source>
        <dbReference type="EMBL" id="OEY70625.1"/>
    </source>
</evidence>